<dbReference type="PANTHER" id="PTHR48021">
    <property type="match status" value="1"/>
</dbReference>
<evidence type="ECO:0000256" key="8">
    <source>
        <dbReference type="SAM" id="Phobius"/>
    </source>
</evidence>
<keyword evidence="7" id="KW-0813">Transport</keyword>
<dbReference type="PROSITE" id="PS00216">
    <property type="entry name" value="SUGAR_TRANSPORT_1"/>
    <property type="match status" value="1"/>
</dbReference>
<feature type="transmembrane region" description="Helical" evidence="8">
    <location>
        <begin position="108"/>
        <end position="124"/>
    </location>
</feature>
<comment type="subcellular location">
    <subcellularLocation>
        <location evidence="1">Cell membrane</location>
        <topology evidence="1">Multi-pass membrane protein</topology>
    </subcellularLocation>
</comment>
<proteinExistence type="inferred from homology"/>
<keyword evidence="6" id="KW-0325">Glycoprotein</keyword>
<keyword evidence="2" id="KW-1003">Cell membrane</keyword>
<dbReference type="GO" id="GO:0051119">
    <property type="term" value="F:sugar transmembrane transporter activity"/>
    <property type="evidence" value="ECO:0007669"/>
    <property type="project" value="InterPro"/>
</dbReference>
<evidence type="ECO:0000256" key="7">
    <source>
        <dbReference type="RuleBase" id="RU003346"/>
    </source>
</evidence>
<keyword evidence="3 8" id="KW-0812">Transmembrane</keyword>
<dbReference type="PROSITE" id="PS00217">
    <property type="entry name" value="SUGAR_TRANSPORT_2"/>
    <property type="match status" value="1"/>
</dbReference>
<dbReference type="GO" id="GO:0005886">
    <property type="term" value="C:plasma membrane"/>
    <property type="evidence" value="ECO:0007669"/>
    <property type="project" value="UniProtKB-SubCell"/>
</dbReference>
<evidence type="ECO:0000313" key="11">
    <source>
        <dbReference type="RefSeq" id="XP_016929967.2"/>
    </source>
</evidence>
<dbReference type="NCBIfam" id="TIGR00879">
    <property type="entry name" value="SP"/>
    <property type="match status" value="1"/>
</dbReference>
<dbReference type="InterPro" id="IPR005828">
    <property type="entry name" value="MFS_sugar_transport-like"/>
</dbReference>
<sequence>MGKATQFIVGIIGAMGAFCLGAVIGWSGPVETEIKYFGAYEFSPDTTEWGLVGSLMTLGAAFSCIPVGVLIGKIGRKTTMLSLLPPFFIGWLLIILAVHISMLLIGRFVVGFCGGGFCVAGPMYTTEIAEIRYRGIAGCFFQLLIVNGVLYAFIVGAFANTLYFSIACAIWPIIYFLIFMWMPESPVYLAQKGKTEKAEKSLRFLRGKDADVSGELKDMSAEGQKETTSTGKLLCRKVTLKGLFLSIFLMIFQQMTGINAIIFYSTFIFQTAGSTLEPRFSTIIVGVVMVVSTVISILLIERLGRKVLLLISSAMMGVSTLIMALYFGLLMTSGVGWLALMAVCCFIIGFSVGFGPIPWVMMAELFAEDVKALAGSIAGTTNWLCAFIVTLLFPVLNLHIGAAACFGIFCGFAVAAFLFVLFLIPETRGKTLNEIQAKLGEKKES</sequence>
<feature type="transmembrane region" description="Helical" evidence="8">
    <location>
        <begin position="307"/>
        <end position="329"/>
    </location>
</feature>
<gene>
    <name evidence="11" type="primary">sut4</name>
</gene>
<dbReference type="Gene3D" id="1.20.1250.20">
    <property type="entry name" value="MFS general substrate transporter like domains"/>
    <property type="match status" value="1"/>
</dbReference>
<evidence type="ECO:0000256" key="4">
    <source>
        <dbReference type="ARBA" id="ARBA00022989"/>
    </source>
</evidence>
<evidence type="ECO:0000259" key="9">
    <source>
        <dbReference type="PROSITE" id="PS50850"/>
    </source>
</evidence>
<evidence type="ECO:0000256" key="2">
    <source>
        <dbReference type="ARBA" id="ARBA00022475"/>
    </source>
</evidence>
<feature type="transmembrane region" description="Helical" evidence="8">
    <location>
        <begin position="372"/>
        <end position="393"/>
    </location>
</feature>
<feature type="transmembrane region" description="Helical" evidence="8">
    <location>
        <begin position="83"/>
        <end position="102"/>
    </location>
</feature>
<feature type="domain" description="Major facilitator superfamily (MFS) profile" evidence="9">
    <location>
        <begin position="5"/>
        <end position="428"/>
    </location>
</feature>
<evidence type="ECO:0000256" key="6">
    <source>
        <dbReference type="ARBA" id="ARBA00023180"/>
    </source>
</evidence>
<dbReference type="InterPro" id="IPR050549">
    <property type="entry name" value="MFS_Trehalose_Transporter"/>
</dbReference>
<feature type="transmembrane region" description="Helical" evidence="8">
    <location>
        <begin position="7"/>
        <end position="29"/>
    </location>
</feature>
<dbReference type="GeneID" id="108009804"/>
<dbReference type="CDD" id="cd17358">
    <property type="entry name" value="MFS_GLUT6_8_Class3_like"/>
    <property type="match status" value="1"/>
</dbReference>
<dbReference type="Proteomes" id="UP001652628">
    <property type="component" value="Chromosome 2R"/>
</dbReference>
<dbReference type="InterPro" id="IPR044775">
    <property type="entry name" value="MFS_ERD6/Tret1-like"/>
</dbReference>
<dbReference type="InterPro" id="IPR003663">
    <property type="entry name" value="Sugar/inositol_transpt"/>
</dbReference>
<feature type="transmembrane region" description="Helical" evidence="8">
    <location>
        <begin position="399"/>
        <end position="424"/>
    </location>
</feature>
<dbReference type="PANTHER" id="PTHR48021:SF1">
    <property type="entry name" value="GH07001P-RELATED"/>
    <property type="match status" value="1"/>
</dbReference>
<feature type="transmembrane region" description="Helical" evidence="8">
    <location>
        <begin position="49"/>
        <end position="71"/>
    </location>
</feature>
<evidence type="ECO:0000256" key="1">
    <source>
        <dbReference type="ARBA" id="ARBA00004651"/>
    </source>
</evidence>
<keyword evidence="4 8" id="KW-1133">Transmembrane helix</keyword>
<reference evidence="11" key="1">
    <citation type="submission" date="2025-08" db="UniProtKB">
        <authorList>
            <consortium name="RefSeq"/>
        </authorList>
    </citation>
    <scope>IDENTIFICATION</scope>
</reference>
<dbReference type="InterPro" id="IPR036259">
    <property type="entry name" value="MFS_trans_sf"/>
</dbReference>
<dbReference type="CTD" id="36055"/>
<comment type="similarity">
    <text evidence="7">Belongs to the major facilitator superfamily. Sugar transporter (TC 2.A.1.1) family.</text>
</comment>
<accession>A0AB39Z803</accession>
<feature type="transmembrane region" description="Helical" evidence="8">
    <location>
        <begin position="242"/>
        <end position="268"/>
    </location>
</feature>
<dbReference type="InterPro" id="IPR020846">
    <property type="entry name" value="MFS_dom"/>
</dbReference>
<keyword evidence="5 8" id="KW-0472">Membrane</keyword>
<feature type="transmembrane region" description="Helical" evidence="8">
    <location>
        <begin position="136"/>
        <end position="156"/>
    </location>
</feature>
<dbReference type="Pfam" id="PF00083">
    <property type="entry name" value="Sugar_tr"/>
    <property type="match status" value="1"/>
</dbReference>
<dbReference type="PROSITE" id="PS50850">
    <property type="entry name" value="MFS"/>
    <property type="match status" value="1"/>
</dbReference>
<protein>
    <submittedName>
        <fullName evidence="11">Facilitated trehalose transporter Tret1</fullName>
    </submittedName>
</protein>
<dbReference type="RefSeq" id="XP_016929967.2">
    <property type="nucleotide sequence ID" value="XM_017074478.3"/>
</dbReference>
<evidence type="ECO:0000313" key="10">
    <source>
        <dbReference type="Proteomes" id="UP001652628"/>
    </source>
</evidence>
<dbReference type="AlphaFoldDB" id="A0AB39Z803"/>
<organism evidence="10 11">
    <name type="scientific">Drosophila suzukii</name>
    <name type="common">Spotted-wing drosophila fruit fly</name>
    <dbReference type="NCBI Taxonomy" id="28584"/>
    <lineage>
        <taxon>Eukaryota</taxon>
        <taxon>Metazoa</taxon>
        <taxon>Ecdysozoa</taxon>
        <taxon>Arthropoda</taxon>
        <taxon>Hexapoda</taxon>
        <taxon>Insecta</taxon>
        <taxon>Pterygota</taxon>
        <taxon>Neoptera</taxon>
        <taxon>Endopterygota</taxon>
        <taxon>Diptera</taxon>
        <taxon>Brachycera</taxon>
        <taxon>Muscomorpha</taxon>
        <taxon>Ephydroidea</taxon>
        <taxon>Drosophilidae</taxon>
        <taxon>Drosophila</taxon>
        <taxon>Sophophora</taxon>
    </lineage>
</organism>
<dbReference type="PRINTS" id="PR00171">
    <property type="entry name" value="SUGRTRNSPORT"/>
</dbReference>
<feature type="transmembrane region" description="Helical" evidence="8">
    <location>
        <begin position="280"/>
        <end position="300"/>
    </location>
</feature>
<feature type="transmembrane region" description="Helical" evidence="8">
    <location>
        <begin position="162"/>
        <end position="182"/>
    </location>
</feature>
<keyword evidence="10" id="KW-1185">Reference proteome</keyword>
<evidence type="ECO:0000256" key="5">
    <source>
        <dbReference type="ARBA" id="ARBA00023136"/>
    </source>
</evidence>
<dbReference type="SUPFAM" id="SSF103473">
    <property type="entry name" value="MFS general substrate transporter"/>
    <property type="match status" value="1"/>
</dbReference>
<feature type="transmembrane region" description="Helical" evidence="8">
    <location>
        <begin position="335"/>
        <end position="360"/>
    </location>
</feature>
<evidence type="ECO:0000256" key="3">
    <source>
        <dbReference type="ARBA" id="ARBA00022692"/>
    </source>
</evidence>
<name>A0AB39Z803_DROSZ</name>
<dbReference type="InterPro" id="IPR005829">
    <property type="entry name" value="Sugar_transporter_CS"/>
</dbReference>